<dbReference type="Proteomes" id="UP000053611">
    <property type="component" value="Unassembled WGS sequence"/>
</dbReference>
<dbReference type="Gene3D" id="3.50.50.60">
    <property type="entry name" value="FAD/NAD(P)-binding domain"/>
    <property type="match status" value="1"/>
</dbReference>
<feature type="non-terminal residue" evidence="2">
    <location>
        <position position="1"/>
    </location>
</feature>
<evidence type="ECO:0000313" key="3">
    <source>
        <dbReference type="Proteomes" id="UP000053611"/>
    </source>
</evidence>
<proteinExistence type="predicted"/>
<evidence type="ECO:0000313" key="2">
    <source>
        <dbReference type="EMBL" id="KLT40110.1"/>
    </source>
</evidence>
<dbReference type="InterPro" id="IPR036188">
    <property type="entry name" value="FAD/NAD-bd_sf"/>
</dbReference>
<sequence length="440" mass="46003">LHTMPEYDVIIVGAGIAGSTLAAMLAPHASLALIDRDIAAIPGSTGHAPGVVAQINSIPALAELARRSVAYYSRIPGGFDAVGGLEVALGAGETPQTLEARAALAHSLGLAAEVLSQEQAASLAPAFVRDDAAGAVHFPNDGLCNAKGVTRANVLKAKTHGATLLDGNVTTIANASGGWRVTVMTAAGTRTLTAAHVVVCTGAWAGQLLPSLDAAAVAVAHPYAFSERRARRPPPPRSDLLRKPGSLAPFVRFPGQTVYARDHGERDGLGSYAHPPVHVKASALRSQGSGVAAWETRFDGWMDNSASVLPDETARTFHGPRSHDVPHAFAGLMTMTPDGMPLCGRMRDGAGGTLWALVGTWVTHAAGSAGVLAPQILAALGKKTLRADDAWLRAALDPHRFDGMADAEREKHCLDKYADIWNRKEQCIVVASRPRTTAKM</sequence>
<dbReference type="SUPFAM" id="SSF51905">
    <property type="entry name" value="FAD/NAD(P)-binding domain"/>
    <property type="match status" value="1"/>
</dbReference>
<dbReference type="SUPFAM" id="SSF54373">
    <property type="entry name" value="FAD-linked reductases, C-terminal domain"/>
    <property type="match status" value="1"/>
</dbReference>
<reference evidence="2 3" key="1">
    <citation type="submission" date="2015-03" db="EMBL/GenBank/DDBJ databases">
        <title>Genomics and transcriptomics of the oil-accumulating basidiomycete yeast T. oleaginosus allow insights into substrate utilization and the diverse evolutionary trajectories of mating systems in fungi.</title>
        <authorList>
            <consortium name="DOE Joint Genome Institute"/>
            <person name="Kourist R."/>
            <person name="Kracht O."/>
            <person name="Bracharz F."/>
            <person name="Lipzen A."/>
            <person name="Nolan M."/>
            <person name="Ohm R."/>
            <person name="Grigoriev I."/>
            <person name="Sun S."/>
            <person name="Heitman J."/>
            <person name="Bruck T."/>
            <person name="Nowrousian M."/>
        </authorList>
    </citation>
    <scope>NUCLEOTIDE SEQUENCE [LARGE SCALE GENOMIC DNA]</scope>
    <source>
        <strain evidence="2 3">IBC0246</strain>
    </source>
</reference>
<protein>
    <submittedName>
        <fullName evidence="2">FAD dependent oxidoreductase</fullName>
    </submittedName>
</protein>
<feature type="domain" description="FAD dependent oxidoreductase" evidence="1">
    <location>
        <begin position="8"/>
        <end position="373"/>
    </location>
</feature>
<dbReference type="GeneID" id="28981098"/>
<evidence type="ECO:0000259" key="1">
    <source>
        <dbReference type="Pfam" id="PF01266"/>
    </source>
</evidence>
<organism evidence="2 3">
    <name type="scientific">Cutaneotrichosporon oleaginosum</name>
    <dbReference type="NCBI Taxonomy" id="879819"/>
    <lineage>
        <taxon>Eukaryota</taxon>
        <taxon>Fungi</taxon>
        <taxon>Dikarya</taxon>
        <taxon>Basidiomycota</taxon>
        <taxon>Agaricomycotina</taxon>
        <taxon>Tremellomycetes</taxon>
        <taxon>Trichosporonales</taxon>
        <taxon>Trichosporonaceae</taxon>
        <taxon>Cutaneotrichosporon</taxon>
    </lineage>
</organism>
<dbReference type="PANTHER" id="PTHR13847">
    <property type="entry name" value="SARCOSINE DEHYDROGENASE-RELATED"/>
    <property type="match status" value="1"/>
</dbReference>
<dbReference type="GO" id="GO:0005739">
    <property type="term" value="C:mitochondrion"/>
    <property type="evidence" value="ECO:0007669"/>
    <property type="project" value="TreeGrafter"/>
</dbReference>
<dbReference type="EMBL" id="KQ087241">
    <property type="protein sequence ID" value="KLT40110.1"/>
    <property type="molecule type" value="Genomic_DNA"/>
</dbReference>
<dbReference type="OrthoDB" id="498204at2759"/>
<accession>A0A0J0XG94</accession>
<dbReference type="InterPro" id="IPR006076">
    <property type="entry name" value="FAD-dep_OxRdtase"/>
</dbReference>
<gene>
    <name evidence="2" type="ORF">CC85DRAFT_250020</name>
</gene>
<dbReference type="STRING" id="879819.A0A0J0XG94"/>
<name>A0A0J0XG94_9TREE</name>
<keyword evidence="3" id="KW-1185">Reference proteome</keyword>
<dbReference type="AlphaFoldDB" id="A0A0J0XG94"/>
<dbReference type="Gene3D" id="3.30.9.10">
    <property type="entry name" value="D-Amino Acid Oxidase, subunit A, domain 2"/>
    <property type="match status" value="1"/>
</dbReference>
<dbReference type="PANTHER" id="PTHR13847:SF193">
    <property type="entry name" value="PYRUVATE DEHYDROGENASE PHOSPHATASE REGULATORY SUBUNIT, MITOCHONDRIAL"/>
    <property type="match status" value="1"/>
</dbReference>
<dbReference type="Pfam" id="PF01266">
    <property type="entry name" value="DAO"/>
    <property type="match status" value="1"/>
</dbReference>